<dbReference type="Proteomes" id="UP001321760">
    <property type="component" value="Unassembled WGS sequence"/>
</dbReference>
<reference evidence="3" key="1">
    <citation type="journal article" date="2023" name="Mol. Phylogenet. Evol.">
        <title>Genome-scale phylogeny and comparative genomics of the fungal order Sordariales.</title>
        <authorList>
            <person name="Hensen N."/>
            <person name="Bonometti L."/>
            <person name="Westerberg I."/>
            <person name="Brannstrom I.O."/>
            <person name="Guillou S."/>
            <person name="Cros-Aarteil S."/>
            <person name="Calhoun S."/>
            <person name="Haridas S."/>
            <person name="Kuo A."/>
            <person name="Mondo S."/>
            <person name="Pangilinan J."/>
            <person name="Riley R."/>
            <person name="LaButti K."/>
            <person name="Andreopoulos B."/>
            <person name="Lipzen A."/>
            <person name="Chen C."/>
            <person name="Yan M."/>
            <person name="Daum C."/>
            <person name="Ng V."/>
            <person name="Clum A."/>
            <person name="Steindorff A."/>
            <person name="Ohm R.A."/>
            <person name="Martin F."/>
            <person name="Silar P."/>
            <person name="Natvig D.O."/>
            <person name="Lalanne C."/>
            <person name="Gautier V."/>
            <person name="Ament-Velasquez S.L."/>
            <person name="Kruys A."/>
            <person name="Hutchinson M.I."/>
            <person name="Powell A.J."/>
            <person name="Barry K."/>
            <person name="Miller A.N."/>
            <person name="Grigoriev I.V."/>
            <person name="Debuchy R."/>
            <person name="Gladieux P."/>
            <person name="Hiltunen Thoren M."/>
            <person name="Johannesson H."/>
        </authorList>
    </citation>
    <scope>NUCLEOTIDE SEQUENCE</scope>
    <source>
        <strain evidence="3">PSN243</strain>
    </source>
</reference>
<organism evidence="3 4">
    <name type="scientific">Podospora aff. communis PSN243</name>
    <dbReference type="NCBI Taxonomy" id="3040156"/>
    <lineage>
        <taxon>Eukaryota</taxon>
        <taxon>Fungi</taxon>
        <taxon>Dikarya</taxon>
        <taxon>Ascomycota</taxon>
        <taxon>Pezizomycotina</taxon>
        <taxon>Sordariomycetes</taxon>
        <taxon>Sordariomycetidae</taxon>
        <taxon>Sordariales</taxon>
        <taxon>Podosporaceae</taxon>
        <taxon>Podospora</taxon>
    </lineage>
</organism>
<gene>
    <name evidence="3" type="ORF">QBC34DRAFT_401646</name>
</gene>
<dbReference type="PANTHER" id="PTHR45615">
    <property type="entry name" value="MYOSIN HEAVY CHAIN, NON-MUSCLE"/>
    <property type="match status" value="1"/>
</dbReference>
<evidence type="ECO:0000256" key="2">
    <source>
        <dbReference type="SAM" id="MobiDB-lite"/>
    </source>
</evidence>
<reference evidence="3" key="2">
    <citation type="submission" date="2023-05" db="EMBL/GenBank/DDBJ databases">
        <authorList>
            <consortium name="Lawrence Berkeley National Laboratory"/>
            <person name="Steindorff A."/>
            <person name="Hensen N."/>
            <person name="Bonometti L."/>
            <person name="Westerberg I."/>
            <person name="Brannstrom I.O."/>
            <person name="Guillou S."/>
            <person name="Cros-Aarteil S."/>
            <person name="Calhoun S."/>
            <person name="Haridas S."/>
            <person name="Kuo A."/>
            <person name="Mondo S."/>
            <person name="Pangilinan J."/>
            <person name="Riley R."/>
            <person name="Labutti K."/>
            <person name="Andreopoulos B."/>
            <person name="Lipzen A."/>
            <person name="Chen C."/>
            <person name="Yanf M."/>
            <person name="Daum C."/>
            <person name="Ng V."/>
            <person name="Clum A."/>
            <person name="Ohm R."/>
            <person name="Martin F."/>
            <person name="Silar P."/>
            <person name="Natvig D."/>
            <person name="Lalanne C."/>
            <person name="Gautier V."/>
            <person name="Ament-Velasquez S.L."/>
            <person name="Kruys A."/>
            <person name="Hutchinson M.I."/>
            <person name="Powell A.J."/>
            <person name="Barry K."/>
            <person name="Miller A.N."/>
            <person name="Grigoriev I.V."/>
            <person name="Debuchy R."/>
            <person name="Gladieux P."/>
            <person name="Thoren M.H."/>
            <person name="Johannesson H."/>
        </authorList>
    </citation>
    <scope>NUCLEOTIDE SEQUENCE</scope>
    <source>
        <strain evidence="3">PSN243</strain>
    </source>
</reference>
<evidence type="ECO:0000256" key="1">
    <source>
        <dbReference type="SAM" id="Coils"/>
    </source>
</evidence>
<evidence type="ECO:0000313" key="3">
    <source>
        <dbReference type="EMBL" id="KAK4451301.1"/>
    </source>
</evidence>
<name>A0AAV9GSF9_9PEZI</name>
<dbReference type="AlphaFoldDB" id="A0AAV9GSF9"/>
<comment type="caution">
    <text evidence="3">The sequence shown here is derived from an EMBL/GenBank/DDBJ whole genome shotgun (WGS) entry which is preliminary data.</text>
</comment>
<dbReference type="PANTHER" id="PTHR45615:SF66">
    <property type="entry name" value="CARD DOMAIN-CONTAINING PROTEIN"/>
    <property type="match status" value="1"/>
</dbReference>
<protein>
    <submittedName>
        <fullName evidence="3">Uncharacterized protein</fullName>
    </submittedName>
</protein>
<evidence type="ECO:0000313" key="4">
    <source>
        <dbReference type="Proteomes" id="UP001321760"/>
    </source>
</evidence>
<proteinExistence type="predicted"/>
<feature type="coiled-coil region" evidence="1">
    <location>
        <begin position="169"/>
        <end position="245"/>
    </location>
</feature>
<accession>A0AAV9GSF9</accession>
<feature type="region of interest" description="Disordered" evidence="2">
    <location>
        <begin position="281"/>
        <end position="300"/>
    </location>
</feature>
<keyword evidence="4" id="KW-1185">Reference proteome</keyword>
<sequence length="410" mass="46048">MTTRWDPETLFDLRGIAPQGDIQCSGRCGSESRKGRRCGWTTERWNSGDDDRVDAQVMLSNLGRKHPSEITMHELTQLAAVCLCGNWHKGQRGTIARRWMDQVDALAPTIPNDMPPVPSTPERASVSQPPPFVFHSGNLTPPSSQRNANSFSFIPPHALGPPPPFFFGANTADQQLRDAQTQITSLTSEIETLNITLAQKDLDRCTISDELAGTRQQLATASAELSSTRQQLAAMSSENDRIKQDVASQLLKLKQEKDRELRAADFEHTTELTRLREKATKDLDAQAQGHSSRLQQAEKERDAAQMKFRTLRQEADAKLTSAAERNRALSQEVAMLKGQLEAAAAQNASLVKELGDTQEALDAAGQRAVELERELREERERAIMMRERQRRSWPSRLWQRLMGRRSESWV</sequence>
<keyword evidence="1" id="KW-0175">Coiled coil</keyword>
<dbReference type="EMBL" id="MU865929">
    <property type="protein sequence ID" value="KAK4451301.1"/>
    <property type="molecule type" value="Genomic_DNA"/>
</dbReference>